<gene>
    <name evidence="1" type="ORF">NC797_12740</name>
</gene>
<dbReference type="AlphaFoldDB" id="A0A9X3WSX0"/>
<protein>
    <submittedName>
        <fullName evidence="1">DUF3990 domain-containing protein</fullName>
    </submittedName>
</protein>
<sequence>MSQAKEWALKKFSDYKEISQKLFPTIIVLKLDIEKLRKLNGQVFDNPSTQWAQFVYNCRRVGKHGGLYHTDDYVCGPLADGKIVPLLKRLESQRISFGQFHQGIMPYTEISNQLSLNTINAVRCITQMEVKRIDIKKI</sequence>
<dbReference type="InterPro" id="IPR025051">
    <property type="entry name" value="DUF3990"/>
</dbReference>
<evidence type="ECO:0000313" key="1">
    <source>
        <dbReference type="EMBL" id="MDC3425367.1"/>
    </source>
</evidence>
<accession>A0A9X3WSX0</accession>
<dbReference type="RefSeq" id="WP_272437177.1">
    <property type="nucleotide sequence ID" value="NZ_JAMQKB010000014.1"/>
</dbReference>
<proteinExistence type="predicted"/>
<reference evidence="1" key="1">
    <citation type="submission" date="2022-06" db="EMBL/GenBank/DDBJ databases">
        <title>Aquibacillus sp. a new bacterium isolated from soil saline samples.</title>
        <authorList>
            <person name="Galisteo C."/>
            <person name="De La Haba R."/>
            <person name="Sanchez-Porro C."/>
            <person name="Ventosa A."/>
        </authorList>
    </citation>
    <scope>NUCLEOTIDE SEQUENCE</scope>
    <source>
        <strain evidence="1">3ASR75-11</strain>
    </source>
</reference>
<keyword evidence="2" id="KW-1185">Reference proteome</keyword>
<evidence type="ECO:0000313" key="2">
    <source>
        <dbReference type="Proteomes" id="UP001145050"/>
    </source>
</evidence>
<dbReference type="EMBL" id="JAMQKB010000014">
    <property type="protein sequence ID" value="MDC3425367.1"/>
    <property type="molecule type" value="Genomic_DNA"/>
</dbReference>
<comment type="caution">
    <text evidence="1">The sequence shown here is derived from an EMBL/GenBank/DDBJ whole genome shotgun (WGS) entry which is preliminary data.</text>
</comment>
<dbReference type="Pfam" id="PF13151">
    <property type="entry name" value="DUF3990"/>
    <property type="match status" value="1"/>
</dbReference>
<name>A0A9X3WSX0_9BACI</name>
<dbReference type="Proteomes" id="UP001145050">
    <property type="component" value="Unassembled WGS sequence"/>
</dbReference>
<organism evidence="1 2">
    <name type="scientific">Terrihalobacillus insolitus</name>
    <dbReference type="NCBI Taxonomy" id="2950438"/>
    <lineage>
        <taxon>Bacteria</taxon>
        <taxon>Bacillati</taxon>
        <taxon>Bacillota</taxon>
        <taxon>Bacilli</taxon>
        <taxon>Bacillales</taxon>
        <taxon>Bacillaceae</taxon>
        <taxon>Terrihalobacillus</taxon>
    </lineage>
</organism>